<dbReference type="EMBL" id="JXXR01000016">
    <property type="protein sequence ID" value="KJY71137.1"/>
    <property type="molecule type" value="Genomic_DNA"/>
</dbReference>
<name>A0A837G381_9VIBR</name>
<protein>
    <submittedName>
        <fullName evidence="1">Uncharacterized protein</fullName>
    </submittedName>
</protein>
<dbReference type="AlphaFoldDB" id="A0A837G381"/>
<proteinExistence type="predicted"/>
<gene>
    <name evidence="1" type="ORF">TW71_14040</name>
</gene>
<dbReference type="RefSeq" id="WP_045986295.1">
    <property type="nucleotide sequence ID" value="NZ_CP063052.1"/>
</dbReference>
<sequence length="152" mass="16775">MKSTILITAVFGAASLSGCQAVTSSSVDSLPPVCRDYAADQIVAVLGESPELAGEWYGDWAYFLNQFTEQNPQIRIVSGADAAAFNLAPYTLILTRQSKGEYRLKEVLDPPYYDYAVARLRGDDIKGILRHFELEPVTPSQVDIVCKNRVKQ</sequence>
<organism evidence="1">
    <name type="scientific">Vibrio coralliilyticus</name>
    <dbReference type="NCBI Taxonomy" id="190893"/>
    <lineage>
        <taxon>Bacteria</taxon>
        <taxon>Pseudomonadati</taxon>
        <taxon>Pseudomonadota</taxon>
        <taxon>Gammaproteobacteria</taxon>
        <taxon>Vibrionales</taxon>
        <taxon>Vibrionaceae</taxon>
        <taxon>Vibrio</taxon>
    </lineage>
</organism>
<comment type="caution">
    <text evidence="1">The sequence shown here is derived from an EMBL/GenBank/DDBJ whole genome shotgun (WGS) entry which is preliminary data.</text>
</comment>
<accession>A0A837G381</accession>
<evidence type="ECO:0000313" key="1">
    <source>
        <dbReference type="EMBL" id="KJY71137.1"/>
    </source>
</evidence>
<reference evidence="1" key="1">
    <citation type="journal article" date="2015" name="BMC Genomics">
        <title>Genome mining reveals unlocked bioactive potential of marine Gram-negative bacteria.</title>
        <authorList>
            <person name="Machado H."/>
            <person name="Sonnenschein E.C."/>
            <person name="Melchiorsen J."/>
            <person name="Gram L."/>
        </authorList>
    </citation>
    <scope>NUCLEOTIDE SEQUENCE</scope>
    <source>
        <strain evidence="1">S2052</strain>
    </source>
</reference>
<dbReference type="PROSITE" id="PS51257">
    <property type="entry name" value="PROKAR_LIPOPROTEIN"/>
    <property type="match status" value="1"/>
</dbReference>